<gene>
    <name evidence="1" type="ORF">PoB_006019900</name>
</gene>
<accession>A0AAV4CPA7</accession>
<dbReference type="PANTHER" id="PTHR35259">
    <property type="entry name" value="BOMBESIN RECEPTOR-ACTIVATED PROTEIN C6ORF89"/>
    <property type="match status" value="1"/>
</dbReference>
<comment type="caution">
    <text evidence="1">The sequence shown here is derived from an EMBL/GenBank/DDBJ whole genome shotgun (WGS) entry which is preliminary data.</text>
</comment>
<keyword evidence="2" id="KW-1185">Reference proteome</keyword>
<organism evidence="1 2">
    <name type="scientific">Plakobranchus ocellatus</name>
    <dbReference type="NCBI Taxonomy" id="259542"/>
    <lineage>
        <taxon>Eukaryota</taxon>
        <taxon>Metazoa</taxon>
        <taxon>Spiralia</taxon>
        <taxon>Lophotrochozoa</taxon>
        <taxon>Mollusca</taxon>
        <taxon>Gastropoda</taxon>
        <taxon>Heterobranchia</taxon>
        <taxon>Euthyneura</taxon>
        <taxon>Panpulmonata</taxon>
        <taxon>Sacoglossa</taxon>
        <taxon>Placobranchoidea</taxon>
        <taxon>Plakobranchidae</taxon>
        <taxon>Plakobranchus</taxon>
    </lineage>
</organism>
<protein>
    <submittedName>
        <fullName evidence="1">Dat protein</fullName>
    </submittedName>
</protein>
<reference evidence="1 2" key="1">
    <citation type="journal article" date="2021" name="Elife">
        <title>Chloroplast acquisition without the gene transfer in kleptoplastic sea slugs, Plakobranchus ocellatus.</title>
        <authorList>
            <person name="Maeda T."/>
            <person name="Takahashi S."/>
            <person name="Yoshida T."/>
            <person name="Shimamura S."/>
            <person name="Takaki Y."/>
            <person name="Nagai Y."/>
            <person name="Toyoda A."/>
            <person name="Suzuki Y."/>
            <person name="Arimoto A."/>
            <person name="Ishii H."/>
            <person name="Satoh N."/>
            <person name="Nishiyama T."/>
            <person name="Hasebe M."/>
            <person name="Maruyama T."/>
            <person name="Minagawa J."/>
            <person name="Obokata J."/>
            <person name="Shigenobu S."/>
        </authorList>
    </citation>
    <scope>NUCLEOTIDE SEQUENCE [LARGE SCALE GENOMIC DNA]</scope>
</reference>
<dbReference type="InterPro" id="IPR038757">
    <property type="entry name" value="BRAP"/>
</dbReference>
<proteinExistence type="predicted"/>
<evidence type="ECO:0000313" key="2">
    <source>
        <dbReference type="Proteomes" id="UP000735302"/>
    </source>
</evidence>
<name>A0AAV4CPA7_9GAST</name>
<dbReference type="EMBL" id="BLXT01006818">
    <property type="protein sequence ID" value="GFO33694.1"/>
    <property type="molecule type" value="Genomic_DNA"/>
</dbReference>
<dbReference type="AlphaFoldDB" id="A0AAV4CPA7"/>
<sequence>MKSFQPGANQSAEVLSRKKMTVQEKLDFIDDEIRKICAFCTKSGCSASQIETFAKPFFQRDVHHFSTSIWASGKAWKRRGVALTAVLVATVLLFRFDPAYRLACALSKQGAIQILPVWDWTEIYTSRCWLENPLYQVAPGLQMSDCEICEGIDSIDRLTDLDPGELIKWYISRDTPVIVEDGNRDWRDVANYSSLADFAKIFVNNPALRGYRSCHFSTNLRQKNLDHVDLLEMLIQGQMDKFYGQWENCNAQTYKAFRRMFKKPYFLPPTIGVASPSWVFISANYSGKIFKPVEISGDLVLFMQITGASRVRLEPWEPCTGVCKGFDETLREGSILVATDFLWKIDYIPTNNAENIAIAVGGSFDYR</sequence>
<evidence type="ECO:0000313" key="1">
    <source>
        <dbReference type="EMBL" id="GFO33694.1"/>
    </source>
</evidence>
<dbReference type="Proteomes" id="UP000735302">
    <property type="component" value="Unassembled WGS sequence"/>
</dbReference>